<reference evidence="1" key="1">
    <citation type="submission" date="2018-05" db="EMBL/GenBank/DDBJ databases">
        <authorList>
            <person name="Lanie J.A."/>
            <person name="Ng W.-L."/>
            <person name="Kazmierczak K.M."/>
            <person name="Andrzejewski T.M."/>
            <person name="Davidsen T.M."/>
            <person name="Wayne K.J."/>
            <person name="Tettelin H."/>
            <person name="Glass J.I."/>
            <person name="Rusch D."/>
            <person name="Podicherti R."/>
            <person name="Tsui H.-C.T."/>
            <person name="Winkler M.E."/>
        </authorList>
    </citation>
    <scope>NUCLEOTIDE SEQUENCE</scope>
</reference>
<proteinExistence type="predicted"/>
<dbReference type="EMBL" id="UINC01003098">
    <property type="protein sequence ID" value="SVA03347.1"/>
    <property type="molecule type" value="Genomic_DNA"/>
</dbReference>
<sequence length="86" mass="9329">VNGWLATINPITRQLVAERTGYSSQLIPVTPYVMVSCVEAFLRYPDAVAVITAAMEPEEIGVAARRPGCQANSVFLWGVANFFLIG</sequence>
<evidence type="ECO:0000313" key="1">
    <source>
        <dbReference type="EMBL" id="SVA03347.1"/>
    </source>
</evidence>
<organism evidence="1">
    <name type="scientific">marine metagenome</name>
    <dbReference type="NCBI Taxonomy" id="408172"/>
    <lineage>
        <taxon>unclassified sequences</taxon>
        <taxon>metagenomes</taxon>
        <taxon>ecological metagenomes</taxon>
    </lineage>
</organism>
<gene>
    <name evidence="1" type="ORF">METZ01_LOCUS56201</name>
</gene>
<dbReference type="AlphaFoldDB" id="A0A381SLY0"/>
<accession>A0A381SLY0</accession>
<feature type="non-terminal residue" evidence="1">
    <location>
        <position position="86"/>
    </location>
</feature>
<name>A0A381SLY0_9ZZZZ</name>
<protein>
    <submittedName>
        <fullName evidence="1">Uncharacterized protein</fullName>
    </submittedName>
</protein>
<feature type="non-terminal residue" evidence="1">
    <location>
        <position position="1"/>
    </location>
</feature>